<evidence type="ECO:0000256" key="1">
    <source>
        <dbReference type="ARBA" id="ARBA00022649"/>
    </source>
</evidence>
<dbReference type="Proteomes" id="UP000726105">
    <property type="component" value="Unassembled WGS sequence"/>
</dbReference>
<gene>
    <name evidence="2" type="ORF">IPF40_10610</name>
    <name evidence="3" type="ORF">IPI13_03080</name>
</gene>
<reference evidence="4 5" key="1">
    <citation type="submission" date="2020-10" db="EMBL/GenBank/DDBJ databases">
        <title>Connecting structure to function with the recovery of over 1000 high-quality activated sludge metagenome-assembled genomes encoding full-length rRNA genes using long-read sequencing.</title>
        <authorList>
            <person name="Singleton C.M."/>
            <person name="Petriglieri F."/>
            <person name="Kristensen J.M."/>
            <person name="Kirkegaard R.H."/>
            <person name="Michaelsen T.Y."/>
            <person name="Andersen M.H."/>
            <person name="Karst S.M."/>
            <person name="Dueholm M.S."/>
            <person name="Nielsen P.H."/>
            <person name="Albertsen M."/>
        </authorList>
    </citation>
    <scope>NUCLEOTIDE SEQUENCE [LARGE SCALE GENOMIC DNA]</scope>
    <source>
        <strain evidence="2">AalE_18-Q3-R2-46_BAT3C.188</strain>
        <strain evidence="3">Ega_18-Q3-R5-49_MAXAC.001</strain>
    </source>
</reference>
<evidence type="ECO:0000313" key="4">
    <source>
        <dbReference type="Proteomes" id="UP000718281"/>
    </source>
</evidence>
<name>A0A935CFV8_9MICO</name>
<protein>
    <submittedName>
        <fullName evidence="2">Type II toxin-antitoxin system VapB family antitoxin</fullName>
    </submittedName>
</protein>
<comment type="caution">
    <text evidence="2">The sequence shown here is derived from an EMBL/GenBank/DDBJ whole genome shotgun (WGS) entry which is preliminary data.</text>
</comment>
<dbReference type="EMBL" id="JADIXZ010000004">
    <property type="protein sequence ID" value="MBK6301461.1"/>
    <property type="molecule type" value="Genomic_DNA"/>
</dbReference>
<dbReference type="Pfam" id="PF07704">
    <property type="entry name" value="PSK_trans_fac"/>
    <property type="match status" value="1"/>
</dbReference>
<dbReference type="EMBL" id="JADJIB010000001">
    <property type="protein sequence ID" value="MBK7272168.1"/>
    <property type="molecule type" value="Genomic_DNA"/>
</dbReference>
<evidence type="ECO:0000313" key="2">
    <source>
        <dbReference type="EMBL" id="MBK6301461.1"/>
    </source>
</evidence>
<keyword evidence="1" id="KW-1277">Toxin-antitoxin system</keyword>
<proteinExistence type="predicted"/>
<dbReference type="Proteomes" id="UP000718281">
    <property type="component" value="Unassembled WGS sequence"/>
</dbReference>
<organism evidence="2 4">
    <name type="scientific">Candidatus Phosphoribacter hodrii</name>
    <dbReference type="NCBI Taxonomy" id="2953743"/>
    <lineage>
        <taxon>Bacteria</taxon>
        <taxon>Bacillati</taxon>
        <taxon>Actinomycetota</taxon>
        <taxon>Actinomycetes</taxon>
        <taxon>Micrococcales</taxon>
        <taxon>Dermatophilaceae</taxon>
        <taxon>Candidatus Phosphoribacter</taxon>
    </lineage>
</organism>
<sequence length="93" mass="10270">MALNIKNERVCRLAKEAAERTGRSQVSVLEAALEDYLAKVSAADAAKQESRAARVARVHATVEAYNVGLTDEDRAAVWRFMNDEMYDEDGLPA</sequence>
<dbReference type="InterPro" id="IPR011660">
    <property type="entry name" value="VapB-like"/>
</dbReference>
<evidence type="ECO:0000313" key="3">
    <source>
        <dbReference type="EMBL" id="MBK7272168.1"/>
    </source>
</evidence>
<dbReference type="AlphaFoldDB" id="A0A935CFV8"/>
<evidence type="ECO:0000313" key="5">
    <source>
        <dbReference type="Proteomes" id="UP000726105"/>
    </source>
</evidence>
<accession>A0A935CFV8</accession>